<name>A0A5J4PSI4_9ZZZZ</name>
<accession>A0A5J4PSI4</accession>
<gene>
    <name evidence="1" type="ORF">EZS27_037215</name>
</gene>
<evidence type="ECO:0000313" key="1">
    <source>
        <dbReference type="EMBL" id="KAA6311718.1"/>
    </source>
</evidence>
<proteinExistence type="predicted"/>
<dbReference type="EMBL" id="SNRY01006819">
    <property type="protein sequence ID" value="KAA6311718.1"/>
    <property type="molecule type" value="Genomic_DNA"/>
</dbReference>
<dbReference type="AlphaFoldDB" id="A0A5J4PSI4"/>
<sequence>MDYLVDQNGYYGEFGGAYIPEILHKCVEDLRNTYLEVLQSEDFKQKFRQLLRD</sequence>
<dbReference type="EC" id="4.2.1.20" evidence="1"/>
<keyword evidence="1" id="KW-0456">Lyase</keyword>
<organism evidence="1">
    <name type="scientific">termite gut metagenome</name>
    <dbReference type="NCBI Taxonomy" id="433724"/>
    <lineage>
        <taxon>unclassified sequences</taxon>
        <taxon>metagenomes</taxon>
        <taxon>organismal metagenomes</taxon>
    </lineage>
</organism>
<dbReference type="Gene3D" id="3.40.50.1100">
    <property type="match status" value="1"/>
</dbReference>
<protein>
    <submittedName>
        <fullName evidence="1">Tryptophan synthase beta chain</fullName>
        <ecNumber evidence="1">4.2.1.20</ecNumber>
    </submittedName>
</protein>
<feature type="non-terminal residue" evidence="1">
    <location>
        <position position="53"/>
    </location>
</feature>
<comment type="caution">
    <text evidence="1">The sequence shown here is derived from an EMBL/GenBank/DDBJ whole genome shotgun (WGS) entry which is preliminary data.</text>
</comment>
<reference evidence="1" key="1">
    <citation type="submission" date="2019-03" db="EMBL/GenBank/DDBJ databases">
        <title>Single cell metagenomics reveals metabolic interactions within the superorganism composed of flagellate Streblomastix strix and complex community of Bacteroidetes bacteria on its surface.</title>
        <authorList>
            <person name="Treitli S.C."/>
            <person name="Kolisko M."/>
            <person name="Husnik F."/>
            <person name="Keeling P."/>
            <person name="Hampl V."/>
        </authorList>
    </citation>
    <scope>NUCLEOTIDE SEQUENCE</scope>
    <source>
        <strain evidence="1">STM</strain>
    </source>
</reference>
<dbReference type="InterPro" id="IPR036052">
    <property type="entry name" value="TrpB-like_PALP_sf"/>
</dbReference>
<dbReference type="GO" id="GO:0004834">
    <property type="term" value="F:tryptophan synthase activity"/>
    <property type="evidence" value="ECO:0007669"/>
    <property type="project" value="UniProtKB-EC"/>
</dbReference>